<reference evidence="1" key="1">
    <citation type="submission" date="2024-10" db="EMBL/GenBank/DDBJ databases">
        <title>Strain of Rhizobium-related bacteria isolated fromm roots of Vavilovia formosa.</title>
        <authorList>
            <person name="Kimeklis A."/>
            <person name="Afonin A."/>
        </authorList>
    </citation>
    <scope>NUCLEOTIDE SEQUENCE</scope>
    <source>
        <strain evidence="1">Vaf12</strain>
    </source>
</reference>
<gene>
    <name evidence="1" type="ORF">A4A59_008185</name>
</gene>
<dbReference type="Proteomes" id="UP000076193">
    <property type="component" value="Chromosome"/>
</dbReference>
<protein>
    <submittedName>
        <fullName evidence="1">Glycoside hydrolase family 25 protein</fullName>
    </submittedName>
</protein>
<evidence type="ECO:0000313" key="2">
    <source>
        <dbReference type="Proteomes" id="UP000076193"/>
    </source>
</evidence>
<dbReference type="EMBL" id="CP171844">
    <property type="protein sequence ID" value="XKQ41852.1"/>
    <property type="molecule type" value="Genomic_DNA"/>
</dbReference>
<sequence length="221" mass="24520">MQECIIPNILPLEIMEMQGANVILDISHHNGRVKFDKLAQAGIVGIIHKATQGQTGVDPNFESNRAKALAEGLLWGAYHFATGSDGLKQAQHFLSTVEDLDNTVLVLDFEPNPTGPSMGLEEARAFVTHVKEVTGRYPGFYSGHYIKQLLGTSNDPILAQCWFWLAQYGPTAVVPPNWPTWTMWQYTDGAFGPEPHDVGGTRFDRDTFNGSLQDLRTFWGT</sequence>
<evidence type="ECO:0000313" key="1">
    <source>
        <dbReference type="EMBL" id="XKQ41852.1"/>
    </source>
</evidence>
<proteinExistence type="predicted"/>
<organism evidence="1 2">
    <name type="scientific">Rhizobium leguminosarum</name>
    <dbReference type="NCBI Taxonomy" id="384"/>
    <lineage>
        <taxon>Bacteria</taxon>
        <taxon>Pseudomonadati</taxon>
        <taxon>Pseudomonadota</taxon>
        <taxon>Alphaproteobacteria</taxon>
        <taxon>Hyphomicrobiales</taxon>
        <taxon>Rhizobiaceae</taxon>
        <taxon>Rhizobium/Agrobacterium group</taxon>
        <taxon>Rhizobium</taxon>
    </lineage>
</organism>
<accession>A0ACD5F9J7</accession>
<name>A0ACD5F9J7_RHILE</name>
<keyword evidence="1" id="KW-0378">Hydrolase</keyword>